<dbReference type="EMBL" id="QGKW02000276">
    <property type="protein sequence ID" value="KAF2606204.1"/>
    <property type="molecule type" value="Genomic_DNA"/>
</dbReference>
<organism evidence="2 3">
    <name type="scientific">Brassica cretica</name>
    <name type="common">Mustard</name>
    <dbReference type="NCBI Taxonomy" id="69181"/>
    <lineage>
        <taxon>Eukaryota</taxon>
        <taxon>Viridiplantae</taxon>
        <taxon>Streptophyta</taxon>
        <taxon>Embryophyta</taxon>
        <taxon>Tracheophyta</taxon>
        <taxon>Spermatophyta</taxon>
        <taxon>Magnoliopsida</taxon>
        <taxon>eudicotyledons</taxon>
        <taxon>Gunneridae</taxon>
        <taxon>Pentapetalae</taxon>
        <taxon>rosids</taxon>
        <taxon>malvids</taxon>
        <taxon>Brassicales</taxon>
        <taxon>Brassicaceae</taxon>
        <taxon>Brassiceae</taxon>
        <taxon>Brassica</taxon>
    </lineage>
</organism>
<name>A0A8S9LFE7_BRACR</name>
<feature type="compositionally biased region" description="Basic and acidic residues" evidence="1">
    <location>
        <begin position="1"/>
        <end position="14"/>
    </location>
</feature>
<dbReference type="Proteomes" id="UP000712281">
    <property type="component" value="Unassembled WGS sequence"/>
</dbReference>
<evidence type="ECO:0000256" key="1">
    <source>
        <dbReference type="SAM" id="MobiDB-lite"/>
    </source>
</evidence>
<feature type="compositionally biased region" description="Basic and acidic residues" evidence="1">
    <location>
        <begin position="27"/>
        <end position="46"/>
    </location>
</feature>
<dbReference type="AlphaFoldDB" id="A0A8S9LFE7"/>
<accession>A0A8S9LFE7</accession>
<evidence type="ECO:0000313" key="3">
    <source>
        <dbReference type="Proteomes" id="UP000712281"/>
    </source>
</evidence>
<protein>
    <submittedName>
        <fullName evidence="2">Uncharacterized protein</fullName>
    </submittedName>
</protein>
<reference evidence="2" key="1">
    <citation type="submission" date="2019-12" db="EMBL/GenBank/DDBJ databases">
        <title>Genome sequencing and annotation of Brassica cretica.</title>
        <authorList>
            <person name="Studholme D.J."/>
            <person name="Sarris P.F."/>
        </authorList>
    </citation>
    <scope>NUCLEOTIDE SEQUENCE</scope>
    <source>
        <strain evidence="2">PFS-001/15</strain>
        <tissue evidence="2">Leaf</tissue>
    </source>
</reference>
<proteinExistence type="predicted"/>
<gene>
    <name evidence="2" type="ORF">F2Q68_00046495</name>
</gene>
<sequence length="55" mass="6171">MAMTLKKKEERDIGATDQESIGLKKNRNADRDQPEKTGEKPAKDDAMGTILSRRP</sequence>
<comment type="caution">
    <text evidence="2">The sequence shown here is derived from an EMBL/GenBank/DDBJ whole genome shotgun (WGS) entry which is preliminary data.</text>
</comment>
<feature type="region of interest" description="Disordered" evidence="1">
    <location>
        <begin position="1"/>
        <end position="55"/>
    </location>
</feature>
<evidence type="ECO:0000313" key="2">
    <source>
        <dbReference type="EMBL" id="KAF2606204.1"/>
    </source>
</evidence>